<keyword evidence="1" id="KW-1133">Transmembrane helix</keyword>
<feature type="transmembrane region" description="Helical" evidence="1">
    <location>
        <begin position="94"/>
        <end position="116"/>
    </location>
</feature>
<organism evidence="2 3">
    <name type="scientific">Ataeniobius toweri</name>
    <dbReference type="NCBI Taxonomy" id="208326"/>
    <lineage>
        <taxon>Eukaryota</taxon>
        <taxon>Metazoa</taxon>
        <taxon>Chordata</taxon>
        <taxon>Craniata</taxon>
        <taxon>Vertebrata</taxon>
        <taxon>Euteleostomi</taxon>
        <taxon>Actinopterygii</taxon>
        <taxon>Neopterygii</taxon>
        <taxon>Teleostei</taxon>
        <taxon>Neoteleostei</taxon>
        <taxon>Acanthomorphata</taxon>
        <taxon>Ovalentaria</taxon>
        <taxon>Atherinomorphae</taxon>
        <taxon>Cyprinodontiformes</taxon>
        <taxon>Goodeidae</taxon>
        <taxon>Ataeniobius</taxon>
    </lineage>
</organism>
<reference evidence="2 3" key="1">
    <citation type="submission" date="2021-07" db="EMBL/GenBank/DDBJ databases">
        <authorList>
            <person name="Palmer J.M."/>
        </authorList>
    </citation>
    <scope>NUCLEOTIDE SEQUENCE [LARGE SCALE GENOMIC DNA]</scope>
    <source>
        <strain evidence="2 3">AT_MEX2019</strain>
        <tissue evidence="2">Muscle</tissue>
    </source>
</reference>
<dbReference type="EMBL" id="JAHUTI010088873">
    <property type="protein sequence ID" value="MED6260409.1"/>
    <property type="molecule type" value="Genomic_DNA"/>
</dbReference>
<gene>
    <name evidence="2" type="ORF">ATANTOWER_017466</name>
</gene>
<keyword evidence="1" id="KW-0812">Transmembrane</keyword>
<evidence type="ECO:0000313" key="3">
    <source>
        <dbReference type="Proteomes" id="UP001345963"/>
    </source>
</evidence>
<proteinExistence type="predicted"/>
<name>A0ABU7CFQ6_9TELE</name>
<accession>A0ABU7CFQ6</accession>
<feature type="transmembrane region" description="Helical" evidence="1">
    <location>
        <begin position="51"/>
        <end position="70"/>
    </location>
</feature>
<keyword evidence="3" id="KW-1185">Reference proteome</keyword>
<comment type="caution">
    <text evidence="2">The sequence shown here is derived from an EMBL/GenBank/DDBJ whole genome shotgun (WGS) entry which is preliminary data.</text>
</comment>
<protein>
    <submittedName>
        <fullName evidence="2">Uncharacterized protein</fullName>
    </submittedName>
</protein>
<dbReference type="Proteomes" id="UP001345963">
    <property type="component" value="Unassembled WGS sequence"/>
</dbReference>
<evidence type="ECO:0000256" key="1">
    <source>
        <dbReference type="SAM" id="Phobius"/>
    </source>
</evidence>
<evidence type="ECO:0000313" key="2">
    <source>
        <dbReference type="EMBL" id="MED6260409.1"/>
    </source>
</evidence>
<keyword evidence="1" id="KW-0472">Membrane</keyword>
<sequence>MFQVVFLLEGKPPPQSQDFHPVSLQYLSVFNSIHLSMNCDQHCCPQSLRMLPLYFTLGVVCSGLWSVFVFPPTKSVLPVGLKVSVLVSSDQSNIYDMCLVFTLYCFFQMLSISYGFL</sequence>